<dbReference type="InterPro" id="IPR011335">
    <property type="entry name" value="Restrct_endonuc-II-like"/>
</dbReference>
<keyword evidence="3" id="KW-1185">Reference proteome</keyword>
<dbReference type="AlphaFoldDB" id="A0A2T3LER7"/>
<dbReference type="PANTHER" id="PTHR30015">
    <property type="entry name" value="MRR RESTRICTION SYSTEM PROTEIN"/>
    <property type="match status" value="1"/>
</dbReference>
<accession>A0A2T3LER7</accession>
<keyword evidence="2" id="KW-0255">Endonuclease</keyword>
<evidence type="ECO:0000313" key="3">
    <source>
        <dbReference type="Proteomes" id="UP000241803"/>
    </source>
</evidence>
<dbReference type="EMBL" id="PYOC01000001">
    <property type="protein sequence ID" value="PSV49865.1"/>
    <property type="molecule type" value="Genomic_DNA"/>
</dbReference>
<dbReference type="GO" id="GO:0003677">
    <property type="term" value="F:DNA binding"/>
    <property type="evidence" value="ECO:0007669"/>
    <property type="project" value="InterPro"/>
</dbReference>
<dbReference type="InterPro" id="IPR052906">
    <property type="entry name" value="Type_IV_Methyl-Rstrct_Enzyme"/>
</dbReference>
<evidence type="ECO:0000259" key="1">
    <source>
        <dbReference type="Pfam" id="PF04471"/>
    </source>
</evidence>
<dbReference type="InterPro" id="IPR007560">
    <property type="entry name" value="Restrct_endonuc_IV_Mrr"/>
</dbReference>
<dbReference type="Proteomes" id="UP000241803">
    <property type="component" value="Unassembled WGS sequence"/>
</dbReference>
<sequence length="319" mass="36189">MSTKNKDYYLNKIKLLESGNLPPIDAERILGDVITPLLNEEGYEIKATPMRNDGGVDFIGSKNQEKIAIEYKHYKGPVGAEAVRNLIGASVLNNFDRTILVTNSRFSNAALQSAQKNLPFKLELIDVDSLRSWIDRVEKTEDYDLNLVNILRRDLSDKLARCIAENPRYLDDIEWRELERVVQHTFEELGFSSEVTPGSKDGGKDVILKCKVNNEEHTYYVELKHWRSGQKVGGVALKEFLQVVINEEVNGGLFLSSYGYCANAFEMLTEIHRQPLRIGGQEKIYSLCKQYVMSKAGIWSQTDSLIDTLYENTTLPQSA</sequence>
<keyword evidence="2" id="KW-0540">Nuclease</keyword>
<gene>
    <name evidence="2" type="ORF">C9J47_04760</name>
</gene>
<keyword evidence="2" id="KW-0378">Hydrolase</keyword>
<dbReference type="GO" id="GO:0009307">
    <property type="term" value="P:DNA restriction-modification system"/>
    <property type="evidence" value="ECO:0007669"/>
    <property type="project" value="InterPro"/>
</dbReference>
<comment type="caution">
    <text evidence="2">The sequence shown here is derived from an EMBL/GenBank/DDBJ whole genome shotgun (WGS) entry which is preliminary data.</text>
</comment>
<feature type="domain" description="Restriction endonuclease type IV Mrr" evidence="1">
    <location>
        <begin position="170"/>
        <end position="271"/>
    </location>
</feature>
<organism evidence="2 3">
    <name type="scientific">Photobacterium indicum</name>
    <dbReference type="NCBI Taxonomy" id="81447"/>
    <lineage>
        <taxon>Bacteria</taxon>
        <taxon>Pseudomonadati</taxon>
        <taxon>Pseudomonadota</taxon>
        <taxon>Gammaproteobacteria</taxon>
        <taxon>Vibrionales</taxon>
        <taxon>Vibrionaceae</taxon>
        <taxon>Photobacterium</taxon>
    </lineage>
</organism>
<reference evidence="2 3" key="1">
    <citation type="submission" date="2018-03" db="EMBL/GenBank/DDBJ databases">
        <title>Whole genome sequencing of Histamine producing bacteria.</title>
        <authorList>
            <person name="Butler K."/>
        </authorList>
    </citation>
    <scope>NUCLEOTIDE SEQUENCE [LARGE SCALE GENOMIC DNA]</scope>
    <source>
        <strain evidence="2 3">ATCC 19614</strain>
    </source>
</reference>
<dbReference type="RefSeq" id="WP_107252468.1">
    <property type="nucleotide sequence ID" value="NZ_PYOC01000001.1"/>
</dbReference>
<name>A0A2T3LER7_9GAMM</name>
<dbReference type="Pfam" id="PF04471">
    <property type="entry name" value="Mrr_cat"/>
    <property type="match status" value="2"/>
</dbReference>
<protein>
    <submittedName>
        <fullName evidence="2">Restriction endonuclease</fullName>
    </submittedName>
</protein>
<dbReference type="PANTHER" id="PTHR30015:SF7">
    <property type="entry name" value="TYPE IV METHYL-DIRECTED RESTRICTION ENZYME ECOKMRR"/>
    <property type="match status" value="1"/>
</dbReference>
<dbReference type="GO" id="GO:0015666">
    <property type="term" value="F:restriction endodeoxyribonuclease activity"/>
    <property type="evidence" value="ECO:0007669"/>
    <property type="project" value="TreeGrafter"/>
</dbReference>
<evidence type="ECO:0000313" key="2">
    <source>
        <dbReference type="EMBL" id="PSV49865.1"/>
    </source>
</evidence>
<dbReference type="SUPFAM" id="SSF52980">
    <property type="entry name" value="Restriction endonuclease-like"/>
    <property type="match status" value="2"/>
</dbReference>
<feature type="domain" description="Restriction endonuclease type IV Mrr" evidence="1">
    <location>
        <begin position="32"/>
        <end position="134"/>
    </location>
</feature>
<proteinExistence type="predicted"/>
<dbReference type="Gene3D" id="3.40.1350.10">
    <property type="match status" value="2"/>
</dbReference>
<dbReference type="InterPro" id="IPR011856">
    <property type="entry name" value="tRNA_endonuc-like_dom_sf"/>
</dbReference>